<dbReference type="RefSeq" id="WP_196985502.1">
    <property type="nucleotide sequence ID" value="NZ_JADWYS010000001.1"/>
</dbReference>
<proteinExistence type="predicted"/>
<evidence type="ECO:0000313" key="2">
    <source>
        <dbReference type="Proteomes" id="UP000651050"/>
    </source>
</evidence>
<keyword evidence="2" id="KW-1185">Reference proteome</keyword>
<comment type="caution">
    <text evidence="1">The sequence shown here is derived from an EMBL/GenBank/DDBJ whole genome shotgun (WGS) entry which is preliminary data.</text>
</comment>
<dbReference type="EMBL" id="JADWYS010000001">
    <property type="protein sequence ID" value="MBG9387589.1"/>
    <property type="molecule type" value="Genomic_DNA"/>
</dbReference>
<evidence type="ECO:0000313" key="1">
    <source>
        <dbReference type="EMBL" id="MBG9387589.1"/>
    </source>
</evidence>
<reference evidence="1" key="1">
    <citation type="submission" date="2020-11" db="EMBL/GenBank/DDBJ databases">
        <title>Bacterial whole genome sequence for Caenimonas sp. DR4.4.</title>
        <authorList>
            <person name="Le V."/>
            <person name="Ko S.-R."/>
            <person name="Ahn C.-Y."/>
            <person name="Oh H.-M."/>
        </authorList>
    </citation>
    <scope>NUCLEOTIDE SEQUENCE</scope>
    <source>
        <strain evidence="1">DR4.4</strain>
    </source>
</reference>
<organism evidence="1 2">
    <name type="scientific">Caenimonas aquaedulcis</name>
    <dbReference type="NCBI Taxonomy" id="2793270"/>
    <lineage>
        <taxon>Bacteria</taxon>
        <taxon>Pseudomonadati</taxon>
        <taxon>Pseudomonadota</taxon>
        <taxon>Betaproteobacteria</taxon>
        <taxon>Burkholderiales</taxon>
        <taxon>Comamonadaceae</taxon>
        <taxon>Caenimonas</taxon>
    </lineage>
</organism>
<protein>
    <submittedName>
        <fullName evidence="1">Uncharacterized protein</fullName>
    </submittedName>
</protein>
<name>A0A931MG77_9BURK</name>
<sequence length="96" mass="10223">MANDQSAAIMAAQEFLTDVVRANATAVAAITSVIILHQKSANFNTRSAADAIVHLKSKVPAKSRNEEAIRAVYDTFLAALRNKPEESPAVIPFGSV</sequence>
<gene>
    <name evidence="1" type="ORF">I5803_06140</name>
</gene>
<dbReference type="Proteomes" id="UP000651050">
    <property type="component" value="Unassembled WGS sequence"/>
</dbReference>
<accession>A0A931MG77</accession>
<dbReference type="AlphaFoldDB" id="A0A931MG77"/>